<name>A0A839HDB4_9GAMM</name>
<keyword evidence="1" id="KW-0812">Transmembrane</keyword>
<feature type="transmembrane region" description="Helical" evidence="1">
    <location>
        <begin position="28"/>
        <end position="45"/>
    </location>
</feature>
<comment type="caution">
    <text evidence="2">The sequence shown here is derived from an EMBL/GenBank/DDBJ whole genome shotgun (WGS) entry which is preliminary data.</text>
</comment>
<organism evidence="2 3">
    <name type="scientific">Thiospirillum jenense</name>
    <dbReference type="NCBI Taxonomy" id="1653858"/>
    <lineage>
        <taxon>Bacteria</taxon>
        <taxon>Pseudomonadati</taxon>
        <taxon>Pseudomonadota</taxon>
        <taxon>Gammaproteobacteria</taxon>
        <taxon>Chromatiales</taxon>
        <taxon>Chromatiaceae</taxon>
        <taxon>Thiospirillum</taxon>
    </lineage>
</organism>
<accession>A0A839HDB4</accession>
<evidence type="ECO:0000313" key="3">
    <source>
        <dbReference type="Proteomes" id="UP000548632"/>
    </source>
</evidence>
<keyword evidence="3" id="KW-1185">Reference proteome</keyword>
<dbReference type="Proteomes" id="UP000548632">
    <property type="component" value="Unassembled WGS sequence"/>
</dbReference>
<proteinExistence type="predicted"/>
<dbReference type="Pfam" id="PF11159">
    <property type="entry name" value="DUF2939"/>
    <property type="match status" value="1"/>
</dbReference>
<protein>
    <submittedName>
        <fullName evidence="2">DUF2939 domain-containing protein</fullName>
    </submittedName>
</protein>
<dbReference type="RefSeq" id="WP_182583760.1">
    <property type="nucleotide sequence ID" value="NZ_JABVCQ010000014.1"/>
</dbReference>
<reference evidence="2 3" key="1">
    <citation type="journal article" date="2020" name="Arch. Microbiol.">
        <title>The genome sequence of the giant phototrophic gammaproteobacterium Thiospirillum jenense gives insight into its physiological properties and phylogenetic relationships.</title>
        <authorList>
            <person name="Imhoff J.F."/>
            <person name="Meyer T.E."/>
            <person name="Kyndt J.A."/>
        </authorList>
    </citation>
    <scope>NUCLEOTIDE SEQUENCE [LARGE SCALE GENOMIC DNA]</scope>
    <source>
        <strain evidence="2 3">DSM 216</strain>
    </source>
</reference>
<keyword evidence="1" id="KW-1133">Transmembrane helix</keyword>
<dbReference type="EMBL" id="JABVCQ010000014">
    <property type="protein sequence ID" value="MBB1126130.1"/>
    <property type="molecule type" value="Genomic_DNA"/>
</dbReference>
<keyword evidence="1" id="KW-0472">Membrane</keyword>
<gene>
    <name evidence="2" type="ORF">HUK38_07785</name>
</gene>
<dbReference type="AlphaFoldDB" id="A0A839HDB4"/>
<sequence>MRWRRRSLYVAAQFRHHRWRLSTRARQAIATVLILLVLFLLWPYWTLWCLNETSMSGNPNDLIDLVDFATVRDQIRRRLNKDSRSYVGTVSDAFVQWLEQSLRHNKSDVLEQVNAHWLHDLLRNAVPNKQGFLSAVSFAGFDLPYGFLIQIERGHASRISLLLQPHPIAWRVVAVYY</sequence>
<evidence type="ECO:0000313" key="2">
    <source>
        <dbReference type="EMBL" id="MBB1126130.1"/>
    </source>
</evidence>
<evidence type="ECO:0000256" key="1">
    <source>
        <dbReference type="SAM" id="Phobius"/>
    </source>
</evidence>
<dbReference type="InterPro" id="IPR021330">
    <property type="entry name" value="DUF2939"/>
</dbReference>